<dbReference type="PANTHER" id="PTHR37984:SF5">
    <property type="entry name" value="PROTEIN NYNRIN-LIKE"/>
    <property type="match status" value="1"/>
</dbReference>
<evidence type="ECO:0000313" key="10">
    <source>
        <dbReference type="Proteomes" id="UP001292094"/>
    </source>
</evidence>
<evidence type="ECO:0000256" key="4">
    <source>
        <dbReference type="ARBA" id="ARBA00022759"/>
    </source>
</evidence>
<keyword evidence="3" id="KW-0540">Nuclease</keyword>
<keyword evidence="10" id="KW-1185">Reference proteome</keyword>
<dbReference type="InterPro" id="IPR043128">
    <property type="entry name" value="Rev_trsase/Diguanyl_cyclase"/>
</dbReference>
<dbReference type="InterPro" id="IPR001878">
    <property type="entry name" value="Znf_CCHC"/>
</dbReference>
<evidence type="ECO:0000313" key="9">
    <source>
        <dbReference type="EMBL" id="KAK4303892.1"/>
    </source>
</evidence>
<dbReference type="GO" id="GO:0004519">
    <property type="term" value="F:endonuclease activity"/>
    <property type="evidence" value="ECO:0007669"/>
    <property type="project" value="UniProtKB-KW"/>
</dbReference>
<keyword evidence="5" id="KW-0479">Metal-binding</keyword>
<protein>
    <recommendedName>
        <fullName evidence="11">Reverse transcriptase domain-containing protein</fullName>
    </recommendedName>
</protein>
<keyword evidence="4" id="KW-0378">Hydrolase</keyword>
<feature type="region of interest" description="Disordered" evidence="6">
    <location>
        <begin position="595"/>
        <end position="679"/>
    </location>
</feature>
<feature type="compositionally biased region" description="Low complexity" evidence="6">
    <location>
        <begin position="132"/>
        <end position="153"/>
    </location>
</feature>
<keyword evidence="5" id="KW-0863">Zinc-finger</keyword>
<organism evidence="9 10">
    <name type="scientific">Petrolisthes manimaculis</name>
    <dbReference type="NCBI Taxonomy" id="1843537"/>
    <lineage>
        <taxon>Eukaryota</taxon>
        <taxon>Metazoa</taxon>
        <taxon>Ecdysozoa</taxon>
        <taxon>Arthropoda</taxon>
        <taxon>Crustacea</taxon>
        <taxon>Multicrustacea</taxon>
        <taxon>Malacostraca</taxon>
        <taxon>Eumalacostraca</taxon>
        <taxon>Eucarida</taxon>
        <taxon>Decapoda</taxon>
        <taxon>Pleocyemata</taxon>
        <taxon>Anomura</taxon>
        <taxon>Galatheoidea</taxon>
        <taxon>Porcellanidae</taxon>
        <taxon>Petrolisthes</taxon>
    </lineage>
</organism>
<name>A0AAE1PAZ7_9EUCA</name>
<dbReference type="Gene3D" id="2.40.70.10">
    <property type="entry name" value="Acid Proteases"/>
    <property type="match status" value="1"/>
</dbReference>
<evidence type="ECO:0008006" key="11">
    <source>
        <dbReference type="Google" id="ProtNLM"/>
    </source>
</evidence>
<dbReference type="SUPFAM" id="SSF57756">
    <property type="entry name" value="Retrovirus zinc finger-like domains"/>
    <property type="match status" value="1"/>
</dbReference>
<gene>
    <name evidence="9" type="ORF">Pmani_024142</name>
</gene>
<comment type="caution">
    <text evidence="9">The sequence shown here is derived from an EMBL/GenBank/DDBJ whole genome shotgun (WGS) entry which is preliminary data.</text>
</comment>
<proteinExistence type="predicted"/>
<dbReference type="PANTHER" id="PTHR37984">
    <property type="entry name" value="PROTEIN CBG26694"/>
    <property type="match status" value="1"/>
</dbReference>
<keyword evidence="2" id="KW-0548">Nucleotidyltransferase</keyword>
<dbReference type="SMART" id="SM00343">
    <property type="entry name" value="ZnF_C2HC"/>
    <property type="match status" value="2"/>
</dbReference>
<dbReference type="PROSITE" id="PS50878">
    <property type="entry name" value="RT_POL"/>
    <property type="match status" value="1"/>
</dbReference>
<dbReference type="Gene3D" id="3.30.70.270">
    <property type="match status" value="2"/>
</dbReference>
<evidence type="ECO:0000256" key="6">
    <source>
        <dbReference type="SAM" id="MobiDB-lite"/>
    </source>
</evidence>
<dbReference type="GO" id="GO:0071897">
    <property type="term" value="P:DNA biosynthetic process"/>
    <property type="evidence" value="ECO:0007669"/>
    <property type="project" value="UniProtKB-ARBA"/>
</dbReference>
<dbReference type="CDD" id="cd01647">
    <property type="entry name" value="RT_LTR"/>
    <property type="match status" value="1"/>
</dbReference>
<feature type="domain" description="CCHC-type" evidence="7">
    <location>
        <begin position="96"/>
        <end position="111"/>
    </location>
</feature>
<evidence type="ECO:0000256" key="5">
    <source>
        <dbReference type="PROSITE-ProRule" id="PRU00047"/>
    </source>
</evidence>
<evidence type="ECO:0000256" key="1">
    <source>
        <dbReference type="ARBA" id="ARBA00022679"/>
    </source>
</evidence>
<dbReference type="Pfam" id="PF13650">
    <property type="entry name" value="Asp_protease_2"/>
    <property type="match status" value="1"/>
</dbReference>
<dbReference type="GO" id="GO:0016779">
    <property type="term" value="F:nucleotidyltransferase activity"/>
    <property type="evidence" value="ECO:0007669"/>
    <property type="project" value="UniProtKB-KW"/>
</dbReference>
<evidence type="ECO:0000259" key="7">
    <source>
        <dbReference type="PROSITE" id="PS50158"/>
    </source>
</evidence>
<dbReference type="GO" id="GO:0003676">
    <property type="term" value="F:nucleic acid binding"/>
    <property type="evidence" value="ECO:0007669"/>
    <property type="project" value="InterPro"/>
</dbReference>
<dbReference type="Proteomes" id="UP001292094">
    <property type="component" value="Unassembled WGS sequence"/>
</dbReference>
<evidence type="ECO:0000256" key="2">
    <source>
        <dbReference type="ARBA" id="ARBA00022695"/>
    </source>
</evidence>
<dbReference type="Gene3D" id="4.10.60.10">
    <property type="entry name" value="Zinc finger, CCHC-type"/>
    <property type="match status" value="1"/>
</dbReference>
<dbReference type="InterPro" id="IPR000477">
    <property type="entry name" value="RT_dom"/>
</dbReference>
<feature type="domain" description="Reverse transcriptase" evidence="8">
    <location>
        <begin position="308"/>
        <end position="508"/>
    </location>
</feature>
<keyword evidence="5" id="KW-0862">Zinc</keyword>
<dbReference type="InterPro" id="IPR036875">
    <property type="entry name" value="Znf_CCHC_sf"/>
</dbReference>
<dbReference type="SUPFAM" id="SSF56672">
    <property type="entry name" value="DNA/RNA polymerases"/>
    <property type="match status" value="1"/>
</dbReference>
<feature type="region of interest" description="Disordered" evidence="6">
    <location>
        <begin position="132"/>
        <end position="156"/>
    </location>
</feature>
<keyword evidence="1" id="KW-0808">Transferase</keyword>
<accession>A0AAE1PAZ7</accession>
<reference evidence="9" key="1">
    <citation type="submission" date="2023-11" db="EMBL/GenBank/DDBJ databases">
        <title>Genome assemblies of two species of porcelain crab, Petrolisthes cinctipes and Petrolisthes manimaculis (Anomura: Porcellanidae).</title>
        <authorList>
            <person name="Angst P."/>
        </authorList>
    </citation>
    <scope>NUCLEOTIDE SEQUENCE</scope>
    <source>
        <strain evidence="9">PB745_02</strain>
        <tissue evidence="9">Gill</tissue>
    </source>
</reference>
<sequence>MLTLGEAVQLARSLDVAQRNAEVYMSPVTTGYTSAVAELSSDPSTGKYLNNEAASDSWVGITEGTVTSAAVSKLACYFCGRGRHLRYRCPARNSVCHQCGKKGHFSSVCKSVESGKVPTRSAATILATMTDSSPLPGSAATTTAPTPSTSRTPVYSSQGAELAASNNPRHATIPVRLNHLELYALVDSGSASSFVHPNVVEHLGLTIAPSQETIIMASSPLVSSTIGHCLVDLNVQGESYSNIKLAVLPHLCAKVILGRDFMNMHKSVEFNLNGPRPKLTVCGVACMSLDPPSLFPNLTFDCRPICTQTRKFSKLDEQFIREEVKSLLQDGVIEMSQSPWRAQVLVTNDERHKRRMVVDYSRTINRFTLLDAYPIPHINKLVHSLAKYRIFTKLDLKSAYYQVPLRDDEKLYTAFEADGQLFQYTRIPFGLTNAVAAFQRVINTIISDSNLGDTFAYIDDVIICGFGQEDHDKNLENFRDVASKYNLTLNESKCQYSMTEISYLGYCISDGTIRPDPERLKPLLDMPCPTDLVSLKRTLGLLSYYSQWIPNYSSRILPLLSSKSFPLDCLSVQCFESLKKEICKASVAALDEDLAPSPRDRVPSIEAHTPIPSSTTYKTPILQPGTDDSLMDSLVSSPGDSATPPSPDVEVRIQPTPGRRSTGPDVEDPSRTDVLRRSTRIKKPIDRLEIL</sequence>
<dbReference type="EMBL" id="JAWZYT010002515">
    <property type="protein sequence ID" value="KAK4303892.1"/>
    <property type="molecule type" value="Genomic_DNA"/>
</dbReference>
<dbReference type="PROSITE" id="PS50158">
    <property type="entry name" value="ZF_CCHC"/>
    <property type="match status" value="1"/>
</dbReference>
<keyword evidence="4" id="KW-0255">Endonuclease</keyword>
<dbReference type="InterPro" id="IPR050951">
    <property type="entry name" value="Retrovirus_Pol_polyprotein"/>
</dbReference>
<dbReference type="Gene3D" id="3.10.10.10">
    <property type="entry name" value="HIV Type 1 Reverse Transcriptase, subunit A, domain 1"/>
    <property type="match status" value="1"/>
</dbReference>
<evidence type="ECO:0000256" key="3">
    <source>
        <dbReference type="ARBA" id="ARBA00022722"/>
    </source>
</evidence>
<dbReference type="InterPro" id="IPR021109">
    <property type="entry name" value="Peptidase_aspartic_dom_sf"/>
</dbReference>
<dbReference type="Pfam" id="PF00078">
    <property type="entry name" value="RVT_1"/>
    <property type="match status" value="1"/>
</dbReference>
<dbReference type="GO" id="GO:0008270">
    <property type="term" value="F:zinc ion binding"/>
    <property type="evidence" value="ECO:0007669"/>
    <property type="project" value="UniProtKB-KW"/>
</dbReference>
<dbReference type="CDD" id="cd00303">
    <property type="entry name" value="retropepsin_like"/>
    <property type="match status" value="1"/>
</dbReference>
<dbReference type="SUPFAM" id="SSF50630">
    <property type="entry name" value="Acid proteases"/>
    <property type="match status" value="1"/>
</dbReference>
<dbReference type="AlphaFoldDB" id="A0AAE1PAZ7"/>
<evidence type="ECO:0000259" key="8">
    <source>
        <dbReference type="PROSITE" id="PS50878"/>
    </source>
</evidence>
<dbReference type="InterPro" id="IPR043502">
    <property type="entry name" value="DNA/RNA_pol_sf"/>
</dbReference>